<proteinExistence type="predicted"/>
<gene>
    <name evidence="1" type="ORF">MasN3_05350</name>
</gene>
<keyword evidence="2" id="KW-1185">Reference proteome</keyword>
<evidence type="ECO:0000313" key="1">
    <source>
        <dbReference type="EMBL" id="BDT57041.1"/>
    </source>
</evidence>
<accession>A0ABN6T9X3</accession>
<evidence type="ECO:0000313" key="2">
    <source>
        <dbReference type="Proteomes" id="UP001163336"/>
    </source>
</evidence>
<evidence type="ECO:0008006" key="3">
    <source>
        <dbReference type="Google" id="ProtNLM"/>
    </source>
</evidence>
<dbReference type="EMBL" id="AP026966">
    <property type="protein sequence ID" value="BDT57041.1"/>
    <property type="molecule type" value="Genomic_DNA"/>
</dbReference>
<organism evidence="1 2">
    <name type="scientific">Massilia varians</name>
    <dbReference type="NCBI Taxonomy" id="457921"/>
    <lineage>
        <taxon>Bacteria</taxon>
        <taxon>Pseudomonadati</taxon>
        <taxon>Pseudomonadota</taxon>
        <taxon>Betaproteobacteria</taxon>
        <taxon>Burkholderiales</taxon>
        <taxon>Oxalobacteraceae</taxon>
        <taxon>Telluria group</taxon>
        <taxon>Massilia</taxon>
    </lineage>
</organism>
<protein>
    <recommendedName>
        <fullName evidence="3">Site-specific DNA-methyltransferase (adenine-specific)</fullName>
    </recommendedName>
</protein>
<reference evidence="1" key="1">
    <citation type="submission" date="2022-11" db="EMBL/GenBank/DDBJ databases">
        <title>Isolation and characterization of PLA-degrading bacterium Massilia sp. from Antarctic soil.</title>
        <authorList>
            <person name="Sato K."/>
            <person name="Gomez-Fuentes C."/>
            <person name="Ahmad S.A."/>
            <person name="Zulkharnain A."/>
        </authorList>
    </citation>
    <scope>NUCLEOTIDE SEQUENCE</scope>
    <source>
        <strain evidence="1">N-3</strain>
    </source>
</reference>
<dbReference type="Proteomes" id="UP001163336">
    <property type="component" value="Chromosome"/>
</dbReference>
<sequence length="375" mass="41438">MPIEVLSVGSPVLHPELLTKWPASQDTVVGLNSAILDVFDGPRVLFPDGFSRGEQNVRAVYYDGPASFTHSVGVIAGKAEHALLLQFVAVYLRSSLARYFLMIRGWKMLCERNGVHLADVETFPFFIPEDAPDPVAAKAALETVSECMAQISDLAEWEQKRCYEELRSTLDQAVFDYFGLSSEEQALVSESVDVLMPSIRPRSFKSLDTPAQRSASPANVERYATALAESLTSWRKRTGGEGRFSVNVTVSDPNRAGPSGIVRIKFAPQPTSSPEIETEVDSELVLETLALLRDAGFRAIPSGNYLTLVPDIHLWMEGALYLVRPLALRSWTIRQALRDAEHVVRTVQLGAVRTVQFSTVRTVQVGAMREKQETA</sequence>
<name>A0ABN6T9X3_9BURK</name>